<evidence type="ECO:0000313" key="3">
    <source>
        <dbReference type="EMBL" id="ASV76363.1"/>
    </source>
</evidence>
<keyword evidence="4" id="KW-1185">Reference proteome</keyword>
<protein>
    <submittedName>
        <fullName evidence="3">Uncharacterized protein</fullName>
    </submittedName>
</protein>
<feature type="transmembrane region" description="Helical" evidence="2">
    <location>
        <begin position="6"/>
        <end position="31"/>
    </location>
</feature>
<evidence type="ECO:0000256" key="1">
    <source>
        <dbReference type="SAM" id="MobiDB-lite"/>
    </source>
</evidence>
<keyword evidence="2" id="KW-0472">Membrane</keyword>
<dbReference type="KEGG" id="ttf:THTE_3762"/>
<dbReference type="Proteomes" id="UP000215086">
    <property type="component" value="Chromosome"/>
</dbReference>
<feature type="compositionally biased region" description="Basic and acidic residues" evidence="1">
    <location>
        <begin position="59"/>
        <end position="76"/>
    </location>
</feature>
<evidence type="ECO:0000256" key="2">
    <source>
        <dbReference type="SAM" id="Phobius"/>
    </source>
</evidence>
<sequence>MAPSHIFILADFTQLIVALIIIILSIVGSIIQNRQEALKREQQKRARRPRPPDDNIDVLLKEAEQKPPRTTIERPQVRPKPPGKPRTQSVGSSRTAPSTRLPEPSPGDVVTASLADNRGEETIAEHVAHTFQKGVSEEGFAHKPAGKPTTPAREMPVAYEAQPPQPPEAVPTIAEGVSTPPSAVPTEAPFHPLSQILLNTFSTPEGMATAVILRDVLERPEWRWRRQ</sequence>
<dbReference type="RefSeq" id="WP_095416164.1">
    <property type="nucleotide sequence ID" value="NZ_CP018477.1"/>
</dbReference>
<name>A0A286RK60_9BACT</name>
<organism evidence="3 4">
    <name type="scientific">Thermogutta terrifontis</name>
    <dbReference type="NCBI Taxonomy" id="1331910"/>
    <lineage>
        <taxon>Bacteria</taxon>
        <taxon>Pseudomonadati</taxon>
        <taxon>Planctomycetota</taxon>
        <taxon>Planctomycetia</taxon>
        <taxon>Pirellulales</taxon>
        <taxon>Thermoguttaceae</taxon>
        <taxon>Thermogutta</taxon>
    </lineage>
</organism>
<proteinExistence type="predicted"/>
<reference evidence="3 4" key="1">
    <citation type="journal article" name="Front. Microbiol.">
        <title>Sugar Metabolism of the First Thermophilic Planctomycete Thermogutta terrifontis: Comparative Genomic and Transcriptomic Approaches.</title>
        <authorList>
            <person name="Elcheninov A.G."/>
            <person name="Menzel P."/>
            <person name="Gudbergsdottir S.R."/>
            <person name="Slesarev A.I."/>
            <person name="Kadnikov V.V."/>
            <person name="Krogh A."/>
            <person name="Bonch-Osmolovskaya E.A."/>
            <person name="Peng X."/>
            <person name="Kublanov I.V."/>
        </authorList>
    </citation>
    <scope>NUCLEOTIDE SEQUENCE [LARGE SCALE GENOMIC DNA]</scope>
    <source>
        <strain evidence="3 4">R1</strain>
    </source>
</reference>
<dbReference type="AlphaFoldDB" id="A0A286RK60"/>
<accession>A0A286RK60</accession>
<gene>
    <name evidence="3" type="ORF">THTE_3762</name>
</gene>
<evidence type="ECO:0000313" key="4">
    <source>
        <dbReference type="Proteomes" id="UP000215086"/>
    </source>
</evidence>
<keyword evidence="2" id="KW-1133">Transmembrane helix</keyword>
<keyword evidence="2" id="KW-0812">Transmembrane</keyword>
<feature type="region of interest" description="Disordered" evidence="1">
    <location>
        <begin position="40"/>
        <end position="112"/>
    </location>
</feature>
<dbReference type="EMBL" id="CP018477">
    <property type="protein sequence ID" value="ASV76363.1"/>
    <property type="molecule type" value="Genomic_DNA"/>
</dbReference>
<feature type="compositionally biased region" description="Polar residues" evidence="1">
    <location>
        <begin position="86"/>
        <end position="98"/>
    </location>
</feature>